<dbReference type="Proteomes" id="UP000012073">
    <property type="component" value="Unassembled WGS sequence"/>
</dbReference>
<dbReference type="RefSeq" id="XP_005713647.1">
    <property type="nucleotide sequence ID" value="XM_005713590.1"/>
</dbReference>
<dbReference type="GeneID" id="17321372"/>
<gene>
    <name evidence="1" type="ORF">CHC_T00002535001</name>
</gene>
<sequence>MLLEDEKREYSKARKLRESERWQKAHQKNLRLLAVKEKRVELRERPFDLEKEEKKGGDLKRTHNLSMPSALVKKLECG</sequence>
<reference evidence="2" key="1">
    <citation type="journal article" date="2013" name="Proc. Natl. Acad. Sci. U.S.A.">
        <title>Genome structure and metabolic features in the red seaweed Chondrus crispus shed light on evolution of the Archaeplastida.</title>
        <authorList>
            <person name="Collen J."/>
            <person name="Porcel B."/>
            <person name="Carre W."/>
            <person name="Ball S.G."/>
            <person name="Chaparro C."/>
            <person name="Tonon T."/>
            <person name="Barbeyron T."/>
            <person name="Michel G."/>
            <person name="Noel B."/>
            <person name="Valentin K."/>
            <person name="Elias M."/>
            <person name="Artiguenave F."/>
            <person name="Arun A."/>
            <person name="Aury J.M."/>
            <person name="Barbosa-Neto J.F."/>
            <person name="Bothwell J.H."/>
            <person name="Bouget F.Y."/>
            <person name="Brillet L."/>
            <person name="Cabello-Hurtado F."/>
            <person name="Capella-Gutierrez S."/>
            <person name="Charrier B."/>
            <person name="Cladiere L."/>
            <person name="Cock J.M."/>
            <person name="Coelho S.M."/>
            <person name="Colleoni C."/>
            <person name="Czjzek M."/>
            <person name="Da Silva C."/>
            <person name="Delage L."/>
            <person name="Denoeud F."/>
            <person name="Deschamps P."/>
            <person name="Dittami S.M."/>
            <person name="Gabaldon T."/>
            <person name="Gachon C.M."/>
            <person name="Groisillier A."/>
            <person name="Herve C."/>
            <person name="Jabbari K."/>
            <person name="Katinka M."/>
            <person name="Kloareg B."/>
            <person name="Kowalczyk N."/>
            <person name="Labadie K."/>
            <person name="Leblanc C."/>
            <person name="Lopez P.J."/>
            <person name="McLachlan D.H."/>
            <person name="Meslet-Cladiere L."/>
            <person name="Moustafa A."/>
            <person name="Nehr Z."/>
            <person name="Nyvall Collen P."/>
            <person name="Panaud O."/>
            <person name="Partensky F."/>
            <person name="Poulain J."/>
            <person name="Rensing S.A."/>
            <person name="Rousvoal S."/>
            <person name="Samson G."/>
            <person name="Symeonidi A."/>
            <person name="Weissenbach J."/>
            <person name="Zambounis A."/>
            <person name="Wincker P."/>
            <person name="Boyen C."/>
        </authorList>
    </citation>
    <scope>NUCLEOTIDE SEQUENCE [LARGE SCALE GENOMIC DNA]</scope>
    <source>
        <strain evidence="2">cv. Stackhouse</strain>
    </source>
</reference>
<dbReference type="KEGG" id="ccp:CHC_T00002535001"/>
<dbReference type="AlphaFoldDB" id="R7Q7L1"/>
<evidence type="ECO:0000313" key="1">
    <source>
        <dbReference type="EMBL" id="CDF33828.1"/>
    </source>
</evidence>
<protein>
    <submittedName>
        <fullName evidence="1">Uncharacterized protein</fullName>
    </submittedName>
</protein>
<keyword evidence="2" id="KW-1185">Reference proteome</keyword>
<proteinExistence type="predicted"/>
<name>R7Q7L1_CHOCR</name>
<organism evidence="1 2">
    <name type="scientific">Chondrus crispus</name>
    <name type="common">Carrageen Irish moss</name>
    <name type="synonym">Polymorpha crispa</name>
    <dbReference type="NCBI Taxonomy" id="2769"/>
    <lineage>
        <taxon>Eukaryota</taxon>
        <taxon>Rhodophyta</taxon>
        <taxon>Florideophyceae</taxon>
        <taxon>Rhodymeniophycidae</taxon>
        <taxon>Gigartinales</taxon>
        <taxon>Gigartinaceae</taxon>
        <taxon>Chondrus</taxon>
    </lineage>
</organism>
<accession>R7Q7L1</accession>
<dbReference type="Gramene" id="CDF33828">
    <property type="protein sequence ID" value="CDF33828"/>
    <property type="gene ID" value="CHC_T00002535001"/>
</dbReference>
<evidence type="ECO:0000313" key="2">
    <source>
        <dbReference type="Proteomes" id="UP000012073"/>
    </source>
</evidence>
<dbReference type="EMBL" id="HG001659">
    <property type="protein sequence ID" value="CDF33828.1"/>
    <property type="molecule type" value="Genomic_DNA"/>
</dbReference>